<dbReference type="PANTHER" id="PTHR30629">
    <property type="entry name" value="PROPHAGE INTEGRASE"/>
    <property type="match status" value="1"/>
</dbReference>
<dbReference type="InterPro" id="IPR050808">
    <property type="entry name" value="Phage_Integrase"/>
</dbReference>
<dbReference type="GO" id="GO:0006310">
    <property type="term" value="P:DNA recombination"/>
    <property type="evidence" value="ECO:0007669"/>
    <property type="project" value="UniProtKB-KW"/>
</dbReference>
<dbReference type="AlphaFoldDB" id="A0A934Q0L6"/>
<comment type="similarity">
    <text evidence="1">Belongs to the 'phage' integrase family.</text>
</comment>
<dbReference type="InterPro" id="IPR053876">
    <property type="entry name" value="Phage_int_M"/>
</dbReference>
<dbReference type="PROSITE" id="PS51900">
    <property type="entry name" value="CB"/>
    <property type="match status" value="1"/>
</dbReference>
<keyword evidence="2" id="KW-0229">DNA integration</keyword>
<dbReference type="CDD" id="cd00801">
    <property type="entry name" value="INT_P4_C"/>
    <property type="match status" value="1"/>
</dbReference>
<dbReference type="Proteomes" id="UP000617041">
    <property type="component" value="Unassembled WGS sequence"/>
</dbReference>
<dbReference type="EMBL" id="JAEDAO010000001">
    <property type="protein sequence ID" value="MBK0392097.1"/>
    <property type="molecule type" value="Genomic_DNA"/>
</dbReference>
<keyword evidence="9" id="KW-1185">Reference proteome</keyword>
<dbReference type="InterPro" id="IPR011010">
    <property type="entry name" value="DNA_brk_join_enz"/>
</dbReference>
<dbReference type="SUPFAM" id="SSF56349">
    <property type="entry name" value="DNA breaking-rejoining enzymes"/>
    <property type="match status" value="1"/>
</dbReference>
<protein>
    <submittedName>
        <fullName evidence="8">Integrase arm-type DNA-binding domain-containing protein</fullName>
    </submittedName>
</protein>
<dbReference type="InterPro" id="IPR038488">
    <property type="entry name" value="Integrase_DNA-bd_sf"/>
</dbReference>
<name>A0A934Q0L6_9BURK</name>
<evidence type="ECO:0000256" key="2">
    <source>
        <dbReference type="ARBA" id="ARBA00022908"/>
    </source>
</evidence>
<dbReference type="InterPro" id="IPR010998">
    <property type="entry name" value="Integrase_recombinase_N"/>
</dbReference>
<dbReference type="Pfam" id="PF13356">
    <property type="entry name" value="Arm-DNA-bind_3"/>
    <property type="match status" value="1"/>
</dbReference>
<feature type="domain" description="Tyr recombinase" evidence="6">
    <location>
        <begin position="216"/>
        <end position="387"/>
    </location>
</feature>
<dbReference type="GO" id="GO:0015074">
    <property type="term" value="P:DNA integration"/>
    <property type="evidence" value="ECO:0007669"/>
    <property type="project" value="UniProtKB-KW"/>
</dbReference>
<keyword evidence="4" id="KW-0233">DNA recombination</keyword>
<dbReference type="GO" id="GO:0003677">
    <property type="term" value="F:DNA binding"/>
    <property type="evidence" value="ECO:0007669"/>
    <property type="project" value="UniProtKB-UniRule"/>
</dbReference>
<keyword evidence="3 5" id="KW-0238">DNA-binding</keyword>
<evidence type="ECO:0000256" key="4">
    <source>
        <dbReference type="ARBA" id="ARBA00023172"/>
    </source>
</evidence>
<gene>
    <name evidence="8" type="ORF">I8E28_05805</name>
</gene>
<feature type="domain" description="Core-binding (CB)" evidence="7">
    <location>
        <begin position="104"/>
        <end position="185"/>
    </location>
</feature>
<organism evidence="8 9">
    <name type="scientific">Ramlibacter algicola</name>
    <dbReference type="NCBI Taxonomy" id="2795217"/>
    <lineage>
        <taxon>Bacteria</taxon>
        <taxon>Pseudomonadati</taxon>
        <taxon>Pseudomonadota</taxon>
        <taxon>Betaproteobacteria</taxon>
        <taxon>Burkholderiales</taxon>
        <taxon>Comamonadaceae</taxon>
        <taxon>Ramlibacter</taxon>
    </lineage>
</organism>
<dbReference type="PANTHER" id="PTHR30629:SF2">
    <property type="entry name" value="PROPHAGE INTEGRASE INTS-RELATED"/>
    <property type="match status" value="1"/>
</dbReference>
<proteinExistence type="inferred from homology"/>
<dbReference type="PROSITE" id="PS51898">
    <property type="entry name" value="TYR_RECOMBINASE"/>
    <property type="match status" value="1"/>
</dbReference>
<evidence type="ECO:0000313" key="9">
    <source>
        <dbReference type="Proteomes" id="UP000617041"/>
    </source>
</evidence>
<dbReference type="InterPro" id="IPR025166">
    <property type="entry name" value="Integrase_DNA_bind_dom"/>
</dbReference>
<dbReference type="Gene3D" id="1.10.150.130">
    <property type="match status" value="1"/>
</dbReference>
<accession>A0A934Q0L6</accession>
<evidence type="ECO:0000256" key="3">
    <source>
        <dbReference type="ARBA" id="ARBA00023125"/>
    </source>
</evidence>
<comment type="caution">
    <text evidence="8">The sequence shown here is derived from an EMBL/GenBank/DDBJ whole genome shotgun (WGS) entry which is preliminary data.</text>
</comment>
<dbReference type="Pfam" id="PF22022">
    <property type="entry name" value="Phage_int_M"/>
    <property type="match status" value="1"/>
</dbReference>
<dbReference type="InterPro" id="IPR013762">
    <property type="entry name" value="Integrase-like_cat_sf"/>
</dbReference>
<dbReference type="Pfam" id="PF00589">
    <property type="entry name" value="Phage_integrase"/>
    <property type="match status" value="1"/>
</dbReference>
<evidence type="ECO:0000313" key="8">
    <source>
        <dbReference type="EMBL" id="MBK0392097.1"/>
    </source>
</evidence>
<dbReference type="Gene3D" id="3.30.160.390">
    <property type="entry name" value="Integrase, DNA-binding domain"/>
    <property type="match status" value="1"/>
</dbReference>
<evidence type="ECO:0000256" key="5">
    <source>
        <dbReference type="PROSITE-ProRule" id="PRU01248"/>
    </source>
</evidence>
<sequence length="402" mass="44252">MPRKAVEMSPLAVRRLTKPGHYVVGGVAGLALQVSDTGARSWVLRARIGSRRRDMGLGGYPDVDLALARQKAREARDLIDKGVDPILVRREAKSALLAKQASHKTFEQCATEFIDAKSAEWRNTKHAAQWTSTLKTYAYPHIGKLLVSDVGVTQVLAVLKPIWTVKTETATRVRGRIEQILDWATVQHYRQGPNPARWRGHMDKLLPTPGKVAQVKHHKALALDEVPAFYSALKLQSGIGARALELAVLTAARSGEVRGATWPEIDLGQKLWTVPAGRMKAGKEHRVPLSDAAVALLTALPRVEGTALVFPSPKKKLLSDMTLVAVIRRMKVDGVPHGFRSSFKDWATERTQYSREAVEMSLAHTIGDKVEAAYRRGDLLEQRRKLLADWAAFLGNGGALSS</sequence>
<reference evidence="8" key="1">
    <citation type="submission" date="2020-12" db="EMBL/GenBank/DDBJ databases">
        <title>Ramlibacter sp. nov., isolated from a freshwater alga, Cryptomonas.</title>
        <authorList>
            <person name="Kim H.M."/>
            <person name="Jeon C.O."/>
        </authorList>
    </citation>
    <scope>NUCLEOTIDE SEQUENCE</scope>
    <source>
        <strain evidence="8">CrO1</strain>
    </source>
</reference>
<dbReference type="InterPro" id="IPR002104">
    <property type="entry name" value="Integrase_catalytic"/>
</dbReference>
<evidence type="ECO:0000256" key="1">
    <source>
        <dbReference type="ARBA" id="ARBA00008857"/>
    </source>
</evidence>
<evidence type="ECO:0000259" key="6">
    <source>
        <dbReference type="PROSITE" id="PS51898"/>
    </source>
</evidence>
<dbReference type="Gene3D" id="1.10.443.10">
    <property type="entry name" value="Intergrase catalytic core"/>
    <property type="match status" value="1"/>
</dbReference>
<dbReference type="InterPro" id="IPR044068">
    <property type="entry name" value="CB"/>
</dbReference>
<evidence type="ECO:0000259" key="7">
    <source>
        <dbReference type="PROSITE" id="PS51900"/>
    </source>
</evidence>